<gene>
    <name evidence="4" type="ORF">Sradi_0520600</name>
</gene>
<keyword evidence="4" id="KW-0418">Kinase</keyword>
<evidence type="ECO:0000256" key="1">
    <source>
        <dbReference type="ARBA" id="ARBA00008874"/>
    </source>
</evidence>
<reference evidence="4" key="1">
    <citation type="submission" date="2020-06" db="EMBL/GenBank/DDBJ databases">
        <authorList>
            <person name="Li T."/>
            <person name="Hu X."/>
            <person name="Zhang T."/>
            <person name="Song X."/>
            <person name="Zhang H."/>
            <person name="Dai N."/>
            <person name="Sheng W."/>
            <person name="Hou X."/>
            <person name="Wei L."/>
        </authorList>
    </citation>
    <scope>NUCLEOTIDE SEQUENCE</scope>
    <source>
        <strain evidence="4">G02</strain>
        <tissue evidence="4">Leaf</tissue>
    </source>
</reference>
<dbReference type="PANTHER" id="PTHR48014:SF3">
    <property type="entry name" value="PROTEIN KINASE DOMAIN-CONTAINING PROTEIN"/>
    <property type="match status" value="1"/>
</dbReference>
<reference evidence="4" key="2">
    <citation type="journal article" date="2024" name="Plant">
        <title>Genomic evolution and insights into agronomic trait innovations of Sesamum species.</title>
        <authorList>
            <person name="Miao H."/>
            <person name="Wang L."/>
            <person name="Qu L."/>
            <person name="Liu H."/>
            <person name="Sun Y."/>
            <person name="Le M."/>
            <person name="Wang Q."/>
            <person name="Wei S."/>
            <person name="Zheng Y."/>
            <person name="Lin W."/>
            <person name="Duan Y."/>
            <person name="Cao H."/>
            <person name="Xiong S."/>
            <person name="Wang X."/>
            <person name="Wei L."/>
            <person name="Li C."/>
            <person name="Ma Q."/>
            <person name="Ju M."/>
            <person name="Zhao R."/>
            <person name="Li G."/>
            <person name="Mu C."/>
            <person name="Tian Q."/>
            <person name="Mei H."/>
            <person name="Zhang T."/>
            <person name="Gao T."/>
            <person name="Zhang H."/>
        </authorList>
    </citation>
    <scope>NUCLEOTIDE SEQUENCE</scope>
    <source>
        <strain evidence="4">G02</strain>
    </source>
</reference>
<dbReference type="InterPro" id="IPR011009">
    <property type="entry name" value="Kinase-like_dom_sf"/>
</dbReference>
<evidence type="ECO:0000256" key="2">
    <source>
        <dbReference type="SAM" id="MobiDB-lite"/>
    </source>
</evidence>
<comment type="similarity">
    <text evidence="1">Belongs to the protein kinase superfamily. STE Ser/Thr protein kinase family. STE20 subfamily.</text>
</comment>
<dbReference type="Gene3D" id="1.10.510.10">
    <property type="entry name" value="Transferase(Phosphotransferase) domain 1"/>
    <property type="match status" value="1"/>
</dbReference>
<accession>A0AAW2VIQ4</accession>
<dbReference type="Pfam" id="PF00069">
    <property type="entry name" value="Pkinase"/>
    <property type="match status" value="1"/>
</dbReference>
<protein>
    <submittedName>
        <fullName evidence="4">Serine/threonine-protein kinase fray2</fullName>
    </submittedName>
</protein>
<organism evidence="4">
    <name type="scientific">Sesamum radiatum</name>
    <name type="common">Black benniseed</name>
    <dbReference type="NCBI Taxonomy" id="300843"/>
    <lineage>
        <taxon>Eukaryota</taxon>
        <taxon>Viridiplantae</taxon>
        <taxon>Streptophyta</taxon>
        <taxon>Embryophyta</taxon>
        <taxon>Tracheophyta</taxon>
        <taxon>Spermatophyta</taxon>
        <taxon>Magnoliopsida</taxon>
        <taxon>eudicotyledons</taxon>
        <taxon>Gunneridae</taxon>
        <taxon>Pentapetalae</taxon>
        <taxon>asterids</taxon>
        <taxon>lamiids</taxon>
        <taxon>Lamiales</taxon>
        <taxon>Pedaliaceae</taxon>
        <taxon>Sesamum</taxon>
    </lineage>
</organism>
<evidence type="ECO:0000259" key="3">
    <source>
        <dbReference type="PROSITE" id="PS50011"/>
    </source>
</evidence>
<dbReference type="EMBL" id="JACGWJ010000003">
    <property type="protein sequence ID" value="KAL0428946.1"/>
    <property type="molecule type" value="Genomic_DNA"/>
</dbReference>
<dbReference type="GO" id="GO:0004672">
    <property type="term" value="F:protein kinase activity"/>
    <property type="evidence" value="ECO:0007669"/>
    <property type="project" value="InterPro"/>
</dbReference>
<dbReference type="InterPro" id="IPR000719">
    <property type="entry name" value="Prot_kinase_dom"/>
</dbReference>
<dbReference type="GO" id="GO:0005524">
    <property type="term" value="F:ATP binding"/>
    <property type="evidence" value="ECO:0007669"/>
    <property type="project" value="InterPro"/>
</dbReference>
<keyword evidence="4" id="KW-0808">Transferase</keyword>
<feature type="compositionally biased region" description="Basic and acidic residues" evidence="2">
    <location>
        <begin position="44"/>
        <end position="53"/>
    </location>
</feature>
<name>A0AAW2VIQ4_SESRA</name>
<sequence>MATNRKAFEETLSLKELFGDDGVPHPRKKLSPIKELTEPSTESAVKEQEDGTKPPKPMVLLDRGVNGRDRFRIMHPIGTASAGGSLQVYKAAYIAEHSGTYESMAVQDIFVAVKYQSIHPEPDVFMNLKAQVEKNGLIPDHQNLMGIRTAFFYEGFICVVFPLMELGSMRSIMATQFPHGMPEEYILVALREALKGLSFIHAKGQVHKEITAGHIFFNGKPEIKLAFSASVYDLNEEQNQSSFLSSSFLPSAFIHDWATAPEVHESNHIEYTQKADIWLIGITALELAYGGLRVMNREALETMVTKINVKKKLPKKLKKGRVRDLMKADTIVCLDPSWIDPTVQFKKKKFSKGFKNLVLKCLNLDPTKRPTADELLQDEIFTKLVMSVSLFKDFLMNNI</sequence>
<feature type="region of interest" description="Disordered" evidence="2">
    <location>
        <begin position="18"/>
        <end position="58"/>
    </location>
</feature>
<proteinExistence type="inferred from homology"/>
<dbReference type="InterPro" id="IPR047173">
    <property type="entry name" value="STRAD_A/B-like"/>
</dbReference>
<dbReference type="SUPFAM" id="SSF56112">
    <property type="entry name" value="Protein kinase-like (PK-like)"/>
    <property type="match status" value="1"/>
</dbReference>
<dbReference type="GO" id="GO:0043539">
    <property type="term" value="F:protein serine/threonine kinase activator activity"/>
    <property type="evidence" value="ECO:0007669"/>
    <property type="project" value="InterPro"/>
</dbReference>
<dbReference type="AlphaFoldDB" id="A0AAW2VIQ4"/>
<dbReference type="PROSITE" id="PS50011">
    <property type="entry name" value="PROTEIN_KINASE_DOM"/>
    <property type="match status" value="1"/>
</dbReference>
<feature type="domain" description="Protein kinase" evidence="3">
    <location>
        <begin position="71"/>
        <end position="381"/>
    </location>
</feature>
<comment type="caution">
    <text evidence="4">The sequence shown here is derived from an EMBL/GenBank/DDBJ whole genome shotgun (WGS) entry which is preliminary data.</text>
</comment>
<evidence type="ECO:0000313" key="4">
    <source>
        <dbReference type="EMBL" id="KAL0428946.1"/>
    </source>
</evidence>
<dbReference type="PANTHER" id="PTHR48014">
    <property type="entry name" value="SERINE/THREONINE-PROTEIN KINASE FRAY2"/>
    <property type="match status" value="1"/>
</dbReference>